<evidence type="ECO:0000256" key="1">
    <source>
        <dbReference type="SAM" id="MobiDB-lite"/>
    </source>
</evidence>
<evidence type="ECO:0000313" key="3">
    <source>
        <dbReference type="EMBL" id="KAK0533148.1"/>
    </source>
</evidence>
<protein>
    <recommendedName>
        <fullName evidence="5">MARVEL domain-containing protein</fullName>
    </recommendedName>
</protein>
<evidence type="ECO:0000256" key="2">
    <source>
        <dbReference type="SAM" id="Phobius"/>
    </source>
</evidence>
<feature type="transmembrane region" description="Helical" evidence="2">
    <location>
        <begin position="108"/>
        <end position="131"/>
    </location>
</feature>
<feature type="region of interest" description="Disordered" evidence="1">
    <location>
        <begin position="331"/>
        <end position="375"/>
    </location>
</feature>
<feature type="transmembrane region" description="Helical" evidence="2">
    <location>
        <begin position="73"/>
        <end position="96"/>
    </location>
</feature>
<keyword evidence="2" id="KW-1133">Transmembrane helix</keyword>
<gene>
    <name evidence="3" type="ORF">OC842_003055</name>
</gene>
<feature type="region of interest" description="Disordered" evidence="1">
    <location>
        <begin position="268"/>
        <end position="302"/>
    </location>
</feature>
<keyword evidence="4" id="KW-1185">Reference proteome</keyword>
<comment type="caution">
    <text evidence="3">The sequence shown here is derived from an EMBL/GenBank/DDBJ whole genome shotgun (WGS) entry which is preliminary data.</text>
</comment>
<proteinExistence type="predicted"/>
<organism evidence="3 4">
    <name type="scientific">Tilletia horrida</name>
    <dbReference type="NCBI Taxonomy" id="155126"/>
    <lineage>
        <taxon>Eukaryota</taxon>
        <taxon>Fungi</taxon>
        <taxon>Dikarya</taxon>
        <taxon>Basidiomycota</taxon>
        <taxon>Ustilaginomycotina</taxon>
        <taxon>Exobasidiomycetes</taxon>
        <taxon>Tilletiales</taxon>
        <taxon>Tilletiaceae</taxon>
        <taxon>Tilletia</taxon>
    </lineage>
</organism>
<dbReference type="Proteomes" id="UP001176521">
    <property type="component" value="Unassembled WGS sequence"/>
</dbReference>
<feature type="transmembrane region" description="Helical" evidence="2">
    <location>
        <begin position="213"/>
        <end position="233"/>
    </location>
</feature>
<dbReference type="AlphaFoldDB" id="A0AAN6GCE5"/>
<reference evidence="3" key="1">
    <citation type="journal article" date="2023" name="PhytoFront">
        <title>Draft Genome Resources of Seven Strains of Tilletia horrida, Causal Agent of Kernel Smut of Rice.</title>
        <authorList>
            <person name="Khanal S."/>
            <person name="Antony Babu S."/>
            <person name="Zhou X.G."/>
        </authorList>
    </citation>
    <scope>NUCLEOTIDE SEQUENCE</scope>
    <source>
        <strain evidence="3">TX3</strain>
    </source>
</reference>
<evidence type="ECO:0008006" key="5">
    <source>
        <dbReference type="Google" id="ProtNLM"/>
    </source>
</evidence>
<dbReference type="EMBL" id="JAPDMQ010000143">
    <property type="protein sequence ID" value="KAK0533148.1"/>
    <property type="molecule type" value="Genomic_DNA"/>
</dbReference>
<keyword evidence="2" id="KW-0812">Transmembrane</keyword>
<sequence length="375" mass="40979">MPDFISFKQLKGKWEANQAAKEDKFHSGIGYSAEAGGGGGGPVDSHGRAGGGGRGAVFTSGDVDEDRVNRLNLYLRGVQIFFAFISLCILIALAIFQNKWIGGSSGLTGLLLFMTCATLLSSVALLVVPVIAEKTEYRRCHGIARALQEARVGLVCNGTWVLLLLIISLVQTISAYTSAGCKDPAKDPHATSAKGDHKTFQAGLNGFCRNKRALAAFLWFDWVAWLLSLLLFLRSWRLARKNGPRIPPFVHPTDDSAFEPVHAGEDEDDLYSRYGGEGRDVHAGSGAGHGYDDDNKSEYQNAYGNGGRGYAGMDDSDPLAGIASKYGMGVGRGGYDYDDDRNHHQHQQQQQQHYYGHDDQAPRLPDMPYEQARYR</sequence>
<accession>A0AAN6GCE5</accession>
<name>A0AAN6GCE5_9BASI</name>
<feature type="transmembrane region" description="Helical" evidence="2">
    <location>
        <begin position="152"/>
        <end position="170"/>
    </location>
</feature>
<keyword evidence="2" id="KW-0472">Membrane</keyword>
<evidence type="ECO:0000313" key="4">
    <source>
        <dbReference type="Proteomes" id="UP001176521"/>
    </source>
</evidence>